<keyword evidence="8" id="KW-1185">Reference proteome</keyword>
<dbReference type="AlphaFoldDB" id="A0A9P9IJ83"/>
<dbReference type="Proteomes" id="UP000738349">
    <property type="component" value="Unassembled WGS sequence"/>
</dbReference>
<comment type="caution">
    <text evidence="7">The sequence shown here is derived from an EMBL/GenBank/DDBJ whole genome shotgun (WGS) entry which is preliminary data.</text>
</comment>
<evidence type="ECO:0000313" key="8">
    <source>
        <dbReference type="Proteomes" id="UP000738349"/>
    </source>
</evidence>
<keyword evidence="4" id="KW-1015">Disulfide bond</keyword>
<dbReference type="EMBL" id="JAGMUV010000024">
    <property type="protein sequence ID" value="KAH7121444.1"/>
    <property type="molecule type" value="Genomic_DNA"/>
</dbReference>
<evidence type="ECO:0000313" key="7">
    <source>
        <dbReference type="EMBL" id="KAH7121444.1"/>
    </source>
</evidence>
<keyword evidence="2" id="KW-0964">Secreted</keyword>
<keyword evidence="3 5" id="KW-0732">Signal</keyword>
<evidence type="ECO:0000256" key="3">
    <source>
        <dbReference type="ARBA" id="ARBA00022729"/>
    </source>
</evidence>
<feature type="signal peptide" evidence="5">
    <location>
        <begin position="1"/>
        <end position="17"/>
    </location>
</feature>
<evidence type="ECO:0000259" key="6">
    <source>
        <dbReference type="Pfam" id="PF16541"/>
    </source>
</evidence>
<feature type="domain" description="AA1-like" evidence="6">
    <location>
        <begin position="44"/>
        <end position="146"/>
    </location>
</feature>
<organism evidence="7 8">
    <name type="scientific">Dactylonectria macrodidyma</name>
    <dbReference type="NCBI Taxonomy" id="307937"/>
    <lineage>
        <taxon>Eukaryota</taxon>
        <taxon>Fungi</taxon>
        <taxon>Dikarya</taxon>
        <taxon>Ascomycota</taxon>
        <taxon>Pezizomycotina</taxon>
        <taxon>Sordariomycetes</taxon>
        <taxon>Hypocreomycetidae</taxon>
        <taxon>Hypocreales</taxon>
        <taxon>Nectriaceae</taxon>
        <taxon>Dactylonectria</taxon>
    </lineage>
</organism>
<feature type="chain" id="PRO_5040106058" description="AA1-like domain-containing protein" evidence="5">
    <location>
        <begin position="18"/>
        <end position="169"/>
    </location>
</feature>
<accession>A0A9P9IJ83</accession>
<sequence length="169" mass="17780">MEFSLVALLLAASSALAAPTYSLVSRSESCMAKGAKVSSWTVHDFDLNYSLTKAGAAKDKGTVSFTLENKALAYRAKCKATSTGKNLFVGGVTYQCTGEADGDSASFRFSRKNGGTLAINQAWRCASEGGRYEASGKVKVNLSCEGSNGEISCDKKTFKAPVTQMSAVL</sequence>
<dbReference type="OrthoDB" id="3539798at2759"/>
<gene>
    <name evidence="7" type="ORF">EDB81DRAFT_229360</name>
</gene>
<dbReference type="GO" id="GO:0005576">
    <property type="term" value="C:extracellular region"/>
    <property type="evidence" value="ECO:0007669"/>
    <property type="project" value="UniProtKB-SubCell"/>
</dbReference>
<evidence type="ECO:0000256" key="1">
    <source>
        <dbReference type="ARBA" id="ARBA00004613"/>
    </source>
</evidence>
<reference evidence="7" key="1">
    <citation type="journal article" date="2021" name="Nat. Commun.">
        <title>Genetic determinants of endophytism in the Arabidopsis root mycobiome.</title>
        <authorList>
            <person name="Mesny F."/>
            <person name="Miyauchi S."/>
            <person name="Thiergart T."/>
            <person name="Pickel B."/>
            <person name="Atanasova L."/>
            <person name="Karlsson M."/>
            <person name="Huettel B."/>
            <person name="Barry K.W."/>
            <person name="Haridas S."/>
            <person name="Chen C."/>
            <person name="Bauer D."/>
            <person name="Andreopoulos W."/>
            <person name="Pangilinan J."/>
            <person name="LaButti K."/>
            <person name="Riley R."/>
            <person name="Lipzen A."/>
            <person name="Clum A."/>
            <person name="Drula E."/>
            <person name="Henrissat B."/>
            <person name="Kohler A."/>
            <person name="Grigoriev I.V."/>
            <person name="Martin F.M."/>
            <person name="Hacquard S."/>
        </authorList>
    </citation>
    <scope>NUCLEOTIDE SEQUENCE</scope>
    <source>
        <strain evidence="7">MPI-CAGE-AT-0147</strain>
    </source>
</reference>
<evidence type="ECO:0000256" key="4">
    <source>
        <dbReference type="ARBA" id="ARBA00023157"/>
    </source>
</evidence>
<dbReference type="Pfam" id="PF16541">
    <property type="entry name" value="AltA1"/>
    <property type="match status" value="1"/>
</dbReference>
<proteinExistence type="predicted"/>
<dbReference type="InterPro" id="IPR032382">
    <property type="entry name" value="AltA1"/>
</dbReference>
<comment type="subcellular location">
    <subcellularLocation>
        <location evidence="1">Secreted</location>
    </subcellularLocation>
</comment>
<evidence type="ECO:0000256" key="2">
    <source>
        <dbReference type="ARBA" id="ARBA00022525"/>
    </source>
</evidence>
<protein>
    <recommendedName>
        <fullName evidence="6">AA1-like domain-containing protein</fullName>
    </recommendedName>
</protein>
<evidence type="ECO:0000256" key="5">
    <source>
        <dbReference type="SAM" id="SignalP"/>
    </source>
</evidence>
<name>A0A9P9IJ83_9HYPO</name>